<evidence type="ECO:0000256" key="2">
    <source>
        <dbReference type="ARBA" id="ARBA00022833"/>
    </source>
</evidence>
<organism evidence="7 8">
    <name type="scientific">Lynx pardinus</name>
    <name type="common">Iberian lynx</name>
    <name type="synonym">Felis pardina</name>
    <dbReference type="NCBI Taxonomy" id="191816"/>
    <lineage>
        <taxon>Eukaryota</taxon>
        <taxon>Metazoa</taxon>
        <taxon>Chordata</taxon>
        <taxon>Craniata</taxon>
        <taxon>Vertebrata</taxon>
        <taxon>Euteleostomi</taxon>
        <taxon>Mammalia</taxon>
        <taxon>Eutheria</taxon>
        <taxon>Laurasiatheria</taxon>
        <taxon>Carnivora</taxon>
        <taxon>Feliformia</taxon>
        <taxon>Felidae</taxon>
        <taxon>Felinae</taxon>
        <taxon>Lynx</taxon>
    </lineage>
</organism>
<evidence type="ECO:0000313" key="8">
    <source>
        <dbReference type="Proteomes" id="UP000386466"/>
    </source>
</evidence>
<keyword evidence="8" id="KW-1185">Reference proteome</keyword>
<feature type="domain" description="B box-type" evidence="6">
    <location>
        <begin position="33"/>
        <end position="74"/>
    </location>
</feature>
<keyword evidence="2" id="KW-0862">Zinc</keyword>
<dbReference type="PROSITE" id="PS50119">
    <property type="entry name" value="ZF_BBOX"/>
    <property type="match status" value="1"/>
</dbReference>
<reference evidence="7 8" key="1">
    <citation type="submission" date="2019-01" db="EMBL/GenBank/DDBJ databases">
        <authorList>
            <person name="Alioto T."/>
            <person name="Alioto T."/>
        </authorList>
    </citation>
    <scope>NUCLEOTIDE SEQUENCE [LARGE SCALE GENOMIC DNA]</scope>
</reference>
<feature type="region of interest" description="Disordered" evidence="5">
    <location>
        <begin position="296"/>
        <end position="403"/>
    </location>
</feature>
<feature type="region of interest" description="Disordered" evidence="5">
    <location>
        <begin position="244"/>
        <end position="284"/>
    </location>
</feature>
<keyword evidence="1 3" id="KW-0863">Zinc-finger</keyword>
<protein>
    <submittedName>
        <fullName evidence="7">Tripartite motif-containing protein</fullName>
    </submittedName>
</protein>
<evidence type="ECO:0000256" key="3">
    <source>
        <dbReference type="PROSITE-ProRule" id="PRU00024"/>
    </source>
</evidence>
<dbReference type="Proteomes" id="UP000386466">
    <property type="component" value="Unassembled WGS sequence"/>
</dbReference>
<sequence length="437" mass="48073">MGAQPSCKVLLCPWCKEEGHTDPVTVPVPLGTLEEMHCEEHGEKVCFFCGHDAQLLCTRCREGPSHHTHAVGFLDGACQPNQDGVRTQLEALRVEGEEIEDIKSREDQKFQMLLTHIEIRKQQVEAVFEKLQQELREQRGLLLARLRGLEVQVCEEREDYISKFSEEVARHRAEAEELENCQQLASVLLHDVGVSQSRCEKTFVSPETISPALVKKIRDVHRKILPLPEMLRTFSESLVHHLETDSGAGTRDPPAASWSTALSEDRKPTRFTRDQQDLPHCPWSSEGVPLALGCPGGTSGRPRGHVQVQPRARGAQVPCPVSPAAERDPAFATSFGRSELSGKQAPNRTKGRGGSPRGAGVESGRAFGSPGAAPGHTHGTGSQREFEKRNQTPTCSRLCGAQGGPRLPSVLTFGSFLSLRGRPNTVYVRRTSQTLKT</sequence>
<proteinExistence type="predicted"/>
<evidence type="ECO:0000256" key="4">
    <source>
        <dbReference type="SAM" id="Coils"/>
    </source>
</evidence>
<accession>A0A485P4P7</accession>
<dbReference type="GO" id="GO:0008270">
    <property type="term" value="F:zinc ion binding"/>
    <property type="evidence" value="ECO:0007669"/>
    <property type="project" value="UniProtKB-KW"/>
</dbReference>
<dbReference type="SUPFAM" id="SSF57845">
    <property type="entry name" value="B-box zinc-binding domain"/>
    <property type="match status" value="1"/>
</dbReference>
<dbReference type="InterPro" id="IPR000315">
    <property type="entry name" value="Znf_B-box"/>
</dbReference>
<evidence type="ECO:0000256" key="1">
    <source>
        <dbReference type="ARBA" id="ARBA00022771"/>
    </source>
</evidence>
<name>A0A485P4P7_LYNPA</name>
<dbReference type="EMBL" id="CAAGRJ010027061">
    <property type="protein sequence ID" value="VFV39233.1"/>
    <property type="molecule type" value="Genomic_DNA"/>
</dbReference>
<feature type="coiled-coil region" evidence="4">
    <location>
        <begin position="114"/>
        <end position="181"/>
    </location>
</feature>
<keyword evidence="4" id="KW-0175">Coiled coil</keyword>
<gene>
    <name evidence="7" type="ORF">LYPA_23C008146</name>
</gene>
<feature type="compositionally biased region" description="Basic and acidic residues" evidence="5">
    <location>
        <begin position="263"/>
        <end position="277"/>
    </location>
</feature>
<evidence type="ECO:0000313" key="7">
    <source>
        <dbReference type="EMBL" id="VFV39233.1"/>
    </source>
</evidence>
<dbReference type="PANTHER" id="PTHR24103">
    <property type="entry name" value="E3 UBIQUITIN-PROTEIN LIGASE TRIM"/>
    <property type="match status" value="1"/>
</dbReference>
<dbReference type="InterPro" id="IPR050143">
    <property type="entry name" value="TRIM/RBCC"/>
</dbReference>
<dbReference type="Gene3D" id="3.30.160.60">
    <property type="entry name" value="Classic Zinc Finger"/>
    <property type="match status" value="1"/>
</dbReference>
<dbReference type="AlphaFoldDB" id="A0A485P4P7"/>
<evidence type="ECO:0000259" key="6">
    <source>
        <dbReference type="PROSITE" id="PS50119"/>
    </source>
</evidence>
<evidence type="ECO:0000256" key="5">
    <source>
        <dbReference type="SAM" id="MobiDB-lite"/>
    </source>
</evidence>
<keyword evidence="1 3" id="KW-0479">Metal-binding</keyword>